<feature type="transmembrane region" description="Helical" evidence="1">
    <location>
        <begin position="129"/>
        <end position="158"/>
    </location>
</feature>
<dbReference type="Proteomes" id="UP001163056">
    <property type="component" value="Unassembled WGS sequence"/>
</dbReference>
<feature type="transmembrane region" description="Helical" evidence="1">
    <location>
        <begin position="15"/>
        <end position="31"/>
    </location>
</feature>
<accession>A0AAJ1JLD0</accession>
<evidence type="ECO:0000313" key="2">
    <source>
        <dbReference type="EMBL" id="MDE8772053.1"/>
    </source>
</evidence>
<comment type="caution">
    <text evidence="2">The sequence shown here is derived from an EMBL/GenBank/DDBJ whole genome shotgun (WGS) entry which is preliminary data.</text>
</comment>
<evidence type="ECO:0000313" key="3">
    <source>
        <dbReference type="Proteomes" id="UP001163056"/>
    </source>
</evidence>
<feature type="transmembrane region" description="Helical" evidence="1">
    <location>
        <begin position="100"/>
        <end position="117"/>
    </location>
</feature>
<dbReference type="InterPro" id="IPR049458">
    <property type="entry name" value="EpsG-like"/>
</dbReference>
<reference evidence="2 3" key="1">
    <citation type="submission" date="2023-03" db="EMBL/GenBank/DDBJ databases">
        <title>WGS of NDM-producing Providencia thailandensis from Ukrainian patients.</title>
        <authorList>
            <person name="Zabicka D."/>
            <person name="Izdebski R."/>
            <person name="Urbanowicz P."/>
            <person name="Biedrzycka M."/>
            <person name="Guzek A."/>
            <person name="Gniadkowski M."/>
        </authorList>
    </citation>
    <scope>NUCLEOTIDE SEQUENCE [LARGE SCALE GENOMIC DNA]</scope>
    <source>
        <strain evidence="2 3">8015-22</strain>
    </source>
</reference>
<protein>
    <submittedName>
        <fullName evidence="2">EpsG family protein</fullName>
    </submittedName>
</protein>
<keyword evidence="1" id="KW-0812">Transmembrane</keyword>
<name>A0AAJ1JLD0_PROST</name>
<sequence>MNPYNYTIDFFRAEYSYLYISLFLLSFFLIFNTKKIINNIFTIIISILYGIVIGTRDISIGVDTLSYYNIFISNREIPGDKFFSFFTKLSHIVISNPSDFILLLSLIFYSLLALFCIKKTASYGNSTLLFLGFISVAYMFEVSTNVIRQGISIAIFLLSLCYLGKTKIKFYLLSLLSILFHFSSIIMLLFFFITKRMKLKIIVFIYLVSILLYFFNVSLVTIASITFQYIPYIKNIDPRIGFWASGEAINYYGYIKSGILGYIIINTFLMFCYFILYKAYSHLFDNDFYIKYFMLLSSLLVLAKDFPFPDRIGVFSWFLIPLLFEPLLRGRLYVRFIYLILMVSFFFSWSIIRAYY</sequence>
<feature type="transmembrane region" description="Helical" evidence="1">
    <location>
        <begin position="251"/>
        <end position="276"/>
    </location>
</feature>
<dbReference type="AlphaFoldDB" id="A0AAJ1JLD0"/>
<feature type="transmembrane region" description="Helical" evidence="1">
    <location>
        <begin position="336"/>
        <end position="355"/>
    </location>
</feature>
<dbReference type="EMBL" id="JAREJI010000041">
    <property type="protein sequence ID" value="MDE8772053.1"/>
    <property type="molecule type" value="Genomic_DNA"/>
</dbReference>
<dbReference type="Pfam" id="PF14897">
    <property type="entry name" value="EpsG"/>
    <property type="match status" value="1"/>
</dbReference>
<feature type="transmembrane region" description="Helical" evidence="1">
    <location>
        <begin position="36"/>
        <end position="55"/>
    </location>
</feature>
<keyword evidence="1" id="KW-1133">Transmembrane helix</keyword>
<dbReference type="RefSeq" id="WP_102780898.1">
    <property type="nucleotide sequence ID" value="NZ_AP022374.1"/>
</dbReference>
<organism evidence="2 3">
    <name type="scientific">Providencia stuartii</name>
    <dbReference type="NCBI Taxonomy" id="588"/>
    <lineage>
        <taxon>Bacteria</taxon>
        <taxon>Pseudomonadati</taxon>
        <taxon>Pseudomonadota</taxon>
        <taxon>Gammaproteobacteria</taxon>
        <taxon>Enterobacterales</taxon>
        <taxon>Morganellaceae</taxon>
        <taxon>Providencia</taxon>
    </lineage>
</organism>
<proteinExistence type="predicted"/>
<feature type="transmembrane region" description="Helical" evidence="1">
    <location>
        <begin position="204"/>
        <end position="231"/>
    </location>
</feature>
<keyword evidence="1" id="KW-0472">Membrane</keyword>
<feature type="transmembrane region" description="Helical" evidence="1">
    <location>
        <begin position="170"/>
        <end position="192"/>
    </location>
</feature>
<evidence type="ECO:0000256" key="1">
    <source>
        <dbReference type="SAM" id="Phobius"/>
    </source>
</evidence>
<gene>
    <name evidence="2" type="ORF">PZS58_21495</name>
</gene>